<sequence length="163" mass="17786">MYSQIKMISESSPRPSPALICLPGTRSSGRDQREAEVETAIRARLCPMERGSAYLEGGRGLVPWCRCATRRAAFDQYCVERLFCISQTGRGARDALRVSCVNAGDRRGCVKEAEEETGGGRSGSAEAFKGVVVARRTGREEEEEGGEGRKDSDVPRVPCVQLK</sequence>
<reference evidence="2 3" key="1">
    <citation type="submission" date="2019-05" db="EMBL/GenBank/DDBJ databases">
        <title>Another draft genome of Portunus trituberculatus and its Hox gene families provides insights of decapod evolution.</title>
        <authorList>
            <person name="Jeong J.-H."/>
            <person name="Song I."/>
            <person name="Kim S."/>
            <person name="Choi T."/>
            <person name="Kim D."/>
            <person name="Ryu S."/>
            <person name="Kim W."/>
        </authorList>
    </citation>
    <scope>NUCLEOTIDE SEQUENCE [LARGE SCALE GENOMIC DNA]</scope>
    <source>
        <tissue evidence="2">Muscle</tissue>
    </source>
</reference>
<accession>A0A5B7E270</accession>
<name>A0A5B7E270_PORTR</name>
<organism evidence="2 3">
    <name type="scientific">Portunus trituberculatus</name>
    <name type="common">Swimming crab</name>
    <name type="synonym">Neptunus trituberculatus</name>
    <dbReference type="NCBI Taxonomy" id="210409"/>
    <lineage>
        <taxon>Eukaryota</taxon>
        <taxon>Metazoa</taxon>
        <taxon>Ecdysozoa</taxon>
        <taxon>Arthropoda</taxon>
        <taxon>Crustacea</taxon>
        <taxon>Multicrustacea</taxon>
        <taxon>Malacostraca</taxon>
        <taxon>Eumalacostraca</taxon>
        <taxon>Eucarida</taxon>
        <taxon>Decapoda</taxon>
        <taxon>Pleocyemata</taxon>
        <taxon>Brachyura</taxon>
        <taxon>Eubrachyura</taxon>
        <taxon>Portunoidea</taxon>
        <taxon>Portunidae</taxon>
        <taxon>Portuninae</taxon>
        <taxon>Portunus</taxon>
    </lineage>
</organism>
<comment type="caution">
    <text evidence="2">The sequence shown here is derived from an EMBL/GenBank/DDBJ whole genome shotgun (WGS) entry which is preliminary data.</text>
</comment>
<evidence type="ECO:0000313" key="2">
    <source>
        <dbReference type="EMBL" id="MPC27323.1"/>
    </source>
</evidence>
<proteinExistence type="predicted"/>
<evidence type="ECO:0000313" key="3">
    <source>
        <dbReference type="Proteomes" id="UP000324222"/>
    </source>
</evidence>
<dbReference type="Proteomes" id="UP000324222">
    <property type="component" value="Unassembled WGS sequence"/>
</dbReference>
<protein>
    <submittedName>
        <fullName evidence="2">Uncharacterized protein</fullName>
    </submittedName>
</protein>
<dbReference type="EMBL" id="VSRR010001727">
    <property type="protein sequence ID" value="MPC27323.1"/>
    <property type="molecule type" value="Genomic_DNA"/>
</dbReference>
<dbReference type="AlphaFoldDB" id="A0A5B7E270"/>
<feature type="region of interest" description="Disordered" evidence="1">
    <location>
        <begin position="113"/>
        <end position="163"/>
    </location>
</feature>
<gene>
    <name evidence="2" type="ORF">E2C01_020491</name>
</gene>
<keyword evidence="3" id="KW-1185">Reference proteome</keyword>
<evidence type="ECO:0000256" key="1">
    <source>
        <dbReference type="SAM" id="MobiDB-lite"/>
    </source>
</evidence>